<evidence type="ECO:0000259" key="1">
    <source>
        <dbReference type="Pfam" id="PF01261"/>
    </source>
</evidence>
<gene>
    <name evidence="2" type="ORF">G3N55_01175</name>
</gene>
<sequence>MNLEAVKRRAFVCCPFDWLVERYLPLLAAEGIQPEIGLDAGLLHRYRWPTFRRVARRLRAAGLGCTVHAPFTDLPLGAADPEIRRVAARRLSQALRVAGELGARSMVVHTGFDPRHHGGDLHRWREAALEVLGVLAGAAAASGVPLMLENVFEHDPALHRFLLDALPAPGVGFCLDLGHQVVFSRTPAREWLEALGDRLGQLHLHDNRGRNDDHLAVGEGILDFDGLFAWLAAHGRRPILTLEPHAESAVRPALEGLGRLLDRFPSVAPA</sequence>
<reference evidence="2 3" key="1">
    <citation type="submission" date="2020-02" db="EMBL/GenBank/DDBJ databases">
        <title>Comparative genomics of sulfur disproportionating microorganisms.</title>
        <authorList>
            <person name="Ward L.M."/>
            <person name="Bertran E."/>
            <person name="Johnston D.T."/>
        </authorList>
    </citation>
    <scope>NUCLEOTIDE SEQUENCE [LARGE SCALE GENOMIC DNA]</scope>
    <source>
        <strain evidence="2 3">DSM 100025</strain>
    </source>
</reference>
<dbReference type="InterPro" id="IPR013022">
    <property type="entry name" value="Xyl_isomerase-like_TIM-brl"/>
</dbReference>
<evidence type="ECO:0000313" key="2">
    <source>
        <dbReference type="EMBL" id="NDY41464.1"/>
    </source>
</evidence>
<dbReference type="SUPFAM" id="SSF51658">
    <property type="entry name" value="Xylose isomerase-like"/>
    <property type="match status" value="1"/>
</dbReference>
<dbReference type="GO" id="GO:0016853">
    <property type="term" value="F:isomerase activity"/>
    <property type="evidence" value="ECO:0007669"/>
    <property type="project" value="UniProtKB-KW"/>
</dbReference>
<dbReference type="InterPro" id="IPR050312">
    <property type="entry name" value="IolE/XylAMocC-like"/>
</dbReference>
<dbReference type="InterPro" id="IPR036237">
    <property type="entry name" value="Xyl_isomerase-like_sf"/>
</dbReference>
<keyword evidence="2" id="KW-0413">Isomerase</keyword>
<dbReference type="Proteomes" id="UP000469346">
    <property type="component" value="Unassembled WGS sequence"/>
</dbReference>
<organism evidence="2 3">
    <name type="scientific">Dissulfurirhabdus thermomarina</name>
    <dbReference type="NCBI Taxonomy" id="1765737"/>
    <lineage>
        <taxon>Bacteria</taxon>
        <taxon>Deltaproteobacteria</taxon>
        <taxon>Dissulfurirhabdaceae</taxon>
        <taxon>Dissulfurirhabdus</taxon>
    </lineage>
</organism>
<feature type="domain" description="Xylose isomerase-like TIM barrel" evidence="1">
    <location>
        <begin position="51"/>
        <end position="253"/>
    </location>
</feature>
<proteinExistence type="predicted"/>
<dbReference type="EMBL" id="JAAGRR010000005">
    <property type="protein sequence ID" value="NDY41464.1"/>
    <property type="molecule type" value="Genomic_DNA"/>
</dbReference>
<dbReference type="PANTHER" id="PTHR12110">
    <property type="entry name" value="HYDROXYPYRUVATE ISOMERASE"/>
    <property type="match status" value="1"/>
</dbReference>
<dbReference type="Gene3D" id="3.20.20.150">
    <property type="entry name" value="Divalent-metal-dependent TIM barrel enzymes"/>
    <property type="match status" value="1"/>
</dbReference>
<protein>
    <submittedName>
        <fullName evidence="2">Sugar phosphate isomerase/epimerase</fullName>
    </submittedName>
</protein>
<name>A0A6N9TNY6_DISTH</name>
<dbReference type="RefSeq" id="WP_163297622.1">
    <property type="nucleotide sequence ID" value="NZ_JAAGRR010000005.1"/>
</dbReference>
<dbReference type="AlphaFoldDB" id="A0A6N9TNY6"/>
<comment type="caution">
    <text evidence="2">The sequence shown here is derived from an EMBL/GenBank/DDBJ whole genome shotgun (WGS) entry which is preliminary data.</text>
</comment>
<keyword evidence="3" id="KW-1185">Reference proteome</keyword>
<accession>A0A6N9TNY6</accession>
<dbReference type="Pfam" id="PF01261">
    <property type="entry name" value="AP_endonuc_2"/>
    <property type="match status" value="1"/>
</dbReference>
<evidence type="ECO:0000313" key="3">
    <source>
        <dbReference type="Proteomes" id="UP000469346"/>
    </source>
</evidence>